<dbReference type="InterPro" id="IPR011990">
    <property type="entry name" value="TPR-like_helical_dom_sf"/>
</dbReference>
<dbReference type="KEGG" id="olu:OSTLU_42733"/>
<keyword evidence="1 2" id="KW-0802">TPR repeat</keyword>
<protein>
    <submittedName>
        <fullName evidence="4">Uncharacterized protein</fullName>
    </submittedName>
</protein>
<evidence type="ECO:0000313" key="4">
    <source>
        <dbReference type="EMBL" id="ABO97564.1"/>
    </source>
</evidence>
<evidence type="ECO:0000256" key="3">
    <source>
        <dbReference type="SAM" id="MobiDB-lite"/>
    </source>
</evidence>
<dbReference type="Proteomes" id="UP000001568">
    <property type="component" value="Chromosome 8"/>
</dbReference>
<organism evidence="4 5">
    <name type="scientific">Ostreococcus lucimarinus (strain CCE9901)</name>
    <dbReference type="NCBI Taxonomy" id="436017"/>
    <lineage>
        <taxon>Eukaryota</taxon>
        <taxon>Viridiplantae</taxon>
        <taxon>Chlorophyta</taxon>
        <taxon>Mamiellophyceae</taxon>
        <taxon>Mamiellales</taxon>
        <taxon>Bathycoccaceae</taxon>
        <taxon>Ostreococcus</taxon>
    </lineage>
</organism>
<name>A4S0Y7_OSTLU</name>
<evidence type="ECO:0000256" key="2">
    <source>
        <dbReference type="PROSITE-ProRule" id="PRU00339"/>
    </source>
</evidence>
<dbReference type="Gene3D" id="1.25.40.10">
    <property type="entry name" value="Tetratricopeptide repeat domain"/>
    <property type="match status" value="1"/>
</dbReference>
<feature type="compositionally biased region" description="Acidic residues" evidence="3">
    <location>
        <begin position="572"/>
        <end position="587"/>
    </location>
</feature>
<dbReference type="STRING" id="436017.A4S0Y7"/>
<dbReference type="GO" id="GO:0045842">
    <property type="term" value="P:positive regulation of mitotic metaphase/anaphase transition"/>
    <property type="evidence" value="ECO:0007669"/>
    <property type="project" value="TreeGrafter"/>
</dbReference>
<dbReference type="OMA" id="MGECYYY"/>
<gene>
    <name evidence="4" type="ORF">OSTLU_42733</name>
</gene>
<proteinExistence type="predicted"/>
<evidence type="ECO:0000313" key="5">
    <source>
        <dbReference type="Proteomes" id="UP000001568"/>
    </source>
</evidence>
<dbReference type="PROSITE" id="PS50005">
    <property type="entry name" value="TPR"/>
    <property type="match status" value="1"/>
</dbReference>
<dbReference type="InterPro" id="IPR019734">
    <property type="entry name" value="TPR_rpt"/>
</dbReference>
<feature type="region of interest" description="Disordered" evidence="3">
    <location>
        <begin position="562"/>
        <end position="604"/>
    </location>
</feature>
<dbReference type="Gramene" id="ABO97564">
    <property type="protein sequence ID" value="ABO97564"/>
    <property type="gene ID" value="OSTLU_42733"/>
</dbReference>
<dbReference type="PANTHER" id="PTHR12558">
    <property type="entry name" value="CELL DIVISION CYCLE 16,23,27"/>
    <property type="match status" value="1"/>
</dbReference>
<dbReference type="PANTHER" id="PTHR12558:SF36">
    <property type="entry name" value="ANAPHASE-PROMOTING COMPLEX SUBUNIT 7"/>
    <property type="match status" value="1"/>
</dbReference>
<sequence length="604" mass="66268">MARADATRDGDASDAKRRALRDACTSNAMRAMDENAHESALRWISLALARHEMDDGGAMRAAGGTSDGWRRDAIDFVVKGDALMGRGDVRGGAAAYRSARALARRVERARETTNACGKFECVDADEVSMKLARALVRIGGAESLKAAMACLEETPAAKRTLENRLLAAKIARSEGHDRAAVMAYKEVLVKWPFAIEAVVALAELGVKAVDTRHAIRKAAADAEAEGEDFAVLEAYTTAYGALEAEDYVTAQNAVAQMTRAFPYDPYVAGVKARTDAADGRDVDAAIREYAAIRAMDPHFVEGMDEYGLILYDFGEKRALEALSSEMLRLTPHAAESWTCVALYFDTKLSGREHHSGRDDALVAAEKAVQINPRSHVAHLVLGSLYLKGNRYKAAVRAFNQCNAIKVSMKAYHGLVKSYLALGSMANAMMCARQAHKRSPQNAVAWSLLGDVHAKNKDQYDKAIKAYEQALAYNPRLVRAVKALAALNIRIGKVHVARAILQRQLDDYQPSDEDELIQLYCRLAQALMLSRQTAESVKYYTRALAIRPDCVIAQKALEKFEQTRNPEFAATMSDDEDEGDEAMDEDLRDDMSRGSGGDWMEREAA</sequence>
<keyword evidence="5" id="KW-1185">Reference proteome</keyword>
<dbReference type="SMART" id="SM00028">
    <property type="entry name" value="TPR"/>
    <property type="match status" value="4"/>
</dbReference>
<evidence type="ECO:0000256" key="1">
    <source>
        <dbReference type="ARBA" id="ARBA00022803"/>
    </source>
</evidence>
<dbReference type="eggNOG" id="KOG1174">
    <property type="taxonomic scope" value="Eukaryota"/>
</dbReference>
<feature type="repeat" description="TPR" evidence="2">
    <location>
        <begin position="516"/>
        <end position="549"/>
    </location>
</feature>
<dbReference type="GO" id="GO:0016567">
    <property type="term" value="P:protein ubiquitination"/>
    <property type="evidence" value="ECO:0007669"/>
    <property type="project" value="TreeGrafter"/>
</dbReference>
<dbReference type="GO" id="GO:0051301">
    <property type="term" value="P:cell division"/>
    <property type="evidence" value="ECO:0007669"/>
    <property type="project" value="TreeGrafter"/>
</dbReference>
<dbReference type="GeneID" id="5003354"/>
<reference evidence="4 5" key="1">
    <citation type="journal article" date="2007" name="Proc. Natl. Acad. Sci. U.S.A.">
        <title>The tiny eukaryote Ostreococcus provides genomic insights into the paradox of plankton speciation.</title>
        <authorList>
            <person name="Palenik B."/>
            <person name="Grimwood J."/>
            <person name="Aerts A."/>
            <person name="Rouze P."/>
            <person name="Salamov A."/>
            <person name="Putnam N."/>
            <person name="Dupont C."/>
            <person name="Jorgensen R."/>
            <person name="Derelle E."/>
            <person name="Rombauts S."/>
            <person name="Zhou K."/>
            <person name="Otillar R."/>
            <person name="Merchant S.S."/>
            <person name="Podell S."/>
            <person name="Gaasterland T."/>
            <person name="Napoli C."/>
            <person name="Gendler K."/>
            <person name="Manuell A."/>
            <person name="Tai V."/>
            <person name="Vallon O."/>
            <person name="Piganeau G."/>
            <person name="Jancek S."/>
            <person name="Heijde M."/>
            <person name="Jabbari K."/>
            <person name="Bowler C."/>
            <person name="Lohr M."/>
            <person name="Robbens S."/>
            <person name="Werner G."/>
            <person name="Dubchak I."/>
            <person name="Pazour G.J."/>
            <person name="Ren Q."/>
            <person name="Paulsen I."/>
            <person name="Delwiche C."/>
            <person name="Schmutz J."/>
            <person name="Rokhsar D."/>
            <person name="Van de Peer Y."/>
            <person name="Moreau H."/>
            <person name="Grigoriev I.V."/>
        </authorList>
    </citation>
    <scope>NUCLEOTIDE SEQUENCE [LARGE SCALE GENOMIC DNA]</scope>
    <source>
        <strain evidence="4 5">CCE9901</strain>
    </source>
</reference>
<dbReference type="HOGENOM" id="CLU_464110_0_0_1"/>
<accession>A4S0Y7</accession>
<dbReference type="RefSeq" id="XP_001419271.1">
    <property type="nucleotide sequence ID" value="XM_001419234.1"/>
</dbReference>
<dbReference type="GO" id="GO:0005680">
    <property type="term" value="C:anaphase-promoting complex"/>
    <property type="evidence" value="ECO:0007669"/>
    <property type="project" value="TreeGrafter"/>
</dbReference>
<dbReference type="OrthoDB" id="308440at2759"/>
<dbReference type="AlphaFoldDB" id="A4S0Y7"/>
<dbReference type="EMBL" id="CP000588">
    <property type="protein sequence ID" value="ABO97564.1"/>
    <property type="molecule type" value="Genomic_DNA"/>
</dbReference>
<dbReference type="SUPFAM" id="SSF48452">
    <property type="entry name" value="TPR-like"/>
    <property type="match status" value="2"/>
</dbReference>
<dbReference type="Pfam" id="PF13181">
    <property type="entry name" value="TPR_8"/>
    <property type="match status" value="3"/>
</dbReference>